<accession>A0AAN7NYG5</accession>
<evidence type="ECO:0000313" key="2">
    <source>
        <dbReference type="EMBL" id="KAK4871646.1"/>
    </source>
</evidence>
<sequence length="539" mass="61356">MEELITYDDEPTGERWDPLGAPNDYDKEHTNFNYSEKERCECSYCVYSAEKLKTLEDEQELLNSSLFALTTHFAQVQFRLRQIVDAPRSDKQNLLKALEEFAFRGIPDIGLVKEKMDEASLAETVRLRRVQQQQLIKQLKSQLSELERYAFETGEAGVPQDVVLESQRVILNELKVRMNLELDEQKYFQLTPADVKQQVDVALGQLVTPLRMKEHLVAQLKTQVADLERFISYLQADSKTSSKCSCGCARHSVQKPYKSNTIGMVQRTAALLQMFAMLQLGCGSHQFKKNNLKATMKCNHWGDLRAKMELAIAKVAELVKVSEINKSSQQGDYSSDNETSTVVCNVQVTTVVRKYLATSIRDLMQHGATTEVQSHSLVPFIGCLSRKFKVCDTPIHAWEIILHYYHLKNGERFNSTPARKLSQSFNLDIAGASATSNKQNMLSVIGNIIATHSLYKRSYDSHFKAFICAGLNANKLVTWLSLIFQCRSLIEMHYHPWSYIMKTGFTDGLQSLESLTSLKFDLPVDLAIRQFQNIKDVFT</sequence>
<dbReference type="Proteomes" id="UP001353858">
    <property type="component" value="Unassembled WGS sequence"/>
</dbReference>
<dbReference type="InterPro" id="IPR047343">
    <property type="entry name" value="RUSC1_2"/>
</dbReference>
<name>A0AAN7NYG5_9COLE</name>
<dbReference type="CDD" id="cd17683">
    <property type="entry name" value="RUN_RUNDC1"/>
    <property type="match status" value="1"/>
</dbReference>
<dbReference type="Pfam" id="PF26030">
    <property type="entry name" value="RUNDC1"/>
    <property type="match status" value="1"/>
</dbReference>
<keyword evidence="3" id="KW-1185">Reference proteome</keyword>
<evidence type="ECO:0000259" key="1">
    <source>
        <dbReference type="PROSITE" id="PS50826"/>
    </source>
</evidence>
<gene>
    <name evidence="2" type="ORF">RN001_015770</name>
</gene>
<dbReference type="InterPro" id="IPR004012">
    <property type="entry name" value="Run_dom"/>
</dbReference>
<dbReference type="SUPFAM" id="SSF140741">
    <property type="entry name" value="RUN domain-like"/>
    <property type="match status" value="1"/>
</dbReference>
<dbReference type="PANTHER" id="PTHR15591">
    <property type="entry name" value="RUN AND SH3 DOMAIN CONTAINING"/>
    <property type="match status" value="1"/>
</dbReference>
<dbReference type="SMART" id="SM00593">
    <property type="entry name" value="RUN"/>
    <property type="match status" value="1"/>
</dbReference>
<proteinExistence type="predicted"/>
<evidence type="ECO:0000313" key="3">
    <source>
        <dbReference type="Proteomes" id="UP001353858"/>
    </source>
</evidence>
<dbReference type="InterPro" id="IPR037213">
    <property type="entry name" value="Run_dom_sf"/>
</dbReference>
<dbReference type="InterPro" id="IPR058732">
    <property type="entry name" value="RUNDC1_M"/>
</dbReference>
<dbReference type="PROSITE" id="PS50826">
    <property type="entry name" value="RUN"/>
    <property type="match status" value="1"/>
</dbReference>
<protein>
    <recommendedName>
        <fullName evidence="1">RUN domain-containing protein</fullName>
    </recommendedName>
</protein>
<dbReference type="Gene3D" id="1.20.58.900">
    <property type="match status" value="1"/>
</dbReference>
<dbReference type="PANTHER" id="PTHR15591:SF19">
    <property type="entry name" value="RUN DOMAIN-CONTAINING PROTEIN 1 ISOFORM X1"/>
    <property type="match status" value="1"/>
</dbReference>
<comment type="caution">
    <text evidence="2">The sequence shown here is derived from an EMBL/GenBank/DDBJ whole genome shotgun (WGS) entry which is preliminary data.</text>
</comment>
<reference evidence="3" key="1">
    <citation type="submission" date="2023-01" db="EMBL/GenBank/DDBJ databases">
        <title>Key to firefly adult light organ development and bioluminescence: homeobox transcription factors regulate luciferase expression and transportation to peroxisome.</title>
        <authorList>
            <person name="Fu X."/>
        </authorList>
    </citation>
    <scope>NUCLEOTIDE SEQUENCE [LARGE SCALE GENOMIC DNA]</scope>
</reference>
<dbReference type="AlphaFoldDB" id="A0AAN7NYG5"/>
<dbReference type="EMBL" id="JARPUR010000008">
    <property type="protein sequence ID" value="KAK4871646.1"/>
    <property type="molecule type" value="Genomic_DNA"/>
</dbReference>
<organism evidence="2 3">
    <name type="scientific">Aquatica leii</name>
    <dbReference type="NCBI Taxonomy" id="1421715"/>
    <lineage>
        <taxon>Eukaryota</taxon>
        <taxon>Metazoa</taxon>
        <taxon>Ecdysozoa</taxon>
        <taxon>Arthropoda</taxon>
        <taxon>Hexapoda</taxon>
        <taxon>Insecta</taxon>
        <taxon>Pterygota</taxon>
        <taxon>Neoptera</taxon>
        <taxon>Endopterygota</taxon>
        <taxon>Coleoptera</taxon>
        <taxon>Polyphaga</taxon>
        <taxon>Elateriformia</taxon>
        <taxon>Elateroidea</taxon>
        <taxon>Lampyridae</taxon>
        <taxon>Luciolinae</taxon>
        <taxon>Aquatica</taxon>
    </lineage>
</organism>
<feature type="domain" description="RUN" evidence="1">
    <location>
        <begin position="347"/>
        <end position="527"/>
    </location>
</feature>
<dbReference type="Pfam" id="PF02759">
    <property type="entry name" value="RUN"/>
    <property type="match status" value="1"/>
</dbReference>